<evidence type="ECO:0000256" key="13">
    <source>
        <dbReference type="ARBA" id="ARBA00038592"/>
    </source>
</evidence>
<evidence type="ECO:0000256" key="6">
    <source>
        <dbReference type="ARBA" id="ARBA00022842"/>
    </source>
</evidence>
<keyword evidence="2 14" id="KW-0479">Metal-binding</keyword>
<keyword evidence="3 14" id="KW-0255">Endonuclease</keyword>
<comment type="catalytic activity">
    <reaction evidence="12">
        <text>exonucleolytic cleavage in the 5'- to 3'-direction to yield nucleoside 3'-phosphates.</text>
        <dbReference type="EC" id="3.1.12.1"/>
    </reaction>
</comment>
<dbReference type="InterPro" id="IPR042206">
    <property type="entry name" value="CRISPR-assoc_Cas1_C"/>
</dbReference>
<dbReference type="GO" id="GO:0004527">
    <property type="term" value="F:exonuclease activity"/>
    <property type="evidence" value="ECO:0007669"/>
    <property type="project" value="UniProtKB-KW"/>
</dbReference>
<proteinExistence type="inferred from homology"/>
<evidence type="ECO:0000259" key="15">
    <source>
        <dbReference type="Pfam" id="PF01930"/>
    </source>
</evidence>
<keyword evidence="8" id="KW-0411">Iron-sulfur</keyword>
<evidence type="ECO:0000256" key="3">
    <source>
        <dbReference type="ARBA" id="ARBA00022759"/>
    </source>
</evidence>
<dbReference type="InterPro" id="IPR013343">
    <property type="entry name" value="CRISPR-assoc_prot_Cas4"/>
</dbReference>
<evidence type="ECO:0000256" key="10">
    <source>
        <dbReference type="ARBA" id="ARBA00023125"/>
    </source>
</evidence>
<feature type="binding site" evidence="14">
    <location>
        <position position="428"/>
    </location>
    <ligand>
        <name>Mn(2+)</name>
        <dbReference type="ChEBI" id="CHEBI:29035"/>
    </ligand>
</feature>
<dbReference type="EC" id="3.1.-.-" evidence="14"/>
<dbReference type="CDD" id="cd09634">
    <property type="entry name" value="Cas1_I-II-III"/>
    <property type="match status" value="1"/>
</dbReference>
<dbReference type="AlphaFoldDB" id="A0A2S0KK70"/>
<dbReference type="PANTHER" id="PTHR34353:SF2">
    <property type="entry name" value="CRISPR-ASSOCIATED ENDONUCLEASE CAS1 1"/>
    <property type="match status" value="1"/>
</dbReference>
<evidence type="ECO:0000256" key="7">
    <source>
        <dbReference type="ARBA" id="ARBA00023004"/>
    </source>
</evidence>
<keyword evidence="11 14" id="KW-0464">Manganese</keyword>
<protein>
    <recommendedName>
        <fullName evidence="14">CRISPR-associated endonuclease Cas1</fullName>
        <ecNumber evidence="14">3.1.-.-</ecNumber>
    </recommendedName>
</protein>
<comment type="subunit">
    <text evidence="13 14">Homodimer, forms a heterotetramer with a Cas2 homodimer.</text>
</comment>
<evidence type="ECO:0000256" key="12">
    <source>
        <dbReference type="ARBA" id="ARBA00033996"/>
    </source>
</evidence>
<dbReference type="InterPro" id="IPR042211">
    <property type="entry name" value="CRISPR-assoc_Cas1_N"/>
</dbReference>
<dbReference type="NCBIfam" id="TIGR00372">
    <property type="entry name" value="cas4"/>
    <property type="match status" value="1"/>
</dbReference>
<feature type="binding site" evidence="14">
    <location>
        <position position="357"/>
    </location>
    <ligand>
        <name>Mn(2+)</name>
        <dbReference type="ChEBI" id="CHEBI:29035"/>
    </ligand>
</feature>
<reference evidence="16 17" key="1">
    <citation type="submission" date="2018-03" db="EMBL/GenBank/DDBJ databases">
        <title>Characteristics and genome of n-alkane degrading marine bacteria Gordonia iterans isolated from crude oil contaminated in Tae-an, South Korea.</title>
        <authorList>
            <person name="Lee S.-S."/>
            <person name="Kim H."/>
        </authorList>
    </citation>
    <scope>NUCLEOTIDE SEQUENCE [LARGE SCALE GENOMIC DNA]</scope>
    <source>
        <strain evidence="16 17">Co17</strain>
    </source>
</reference>
<evidence type="ECO:0000256" key="14">
    <source>
        <dbReference type="HAMAP-Rule" id="MF_01470"/>
    </source>
</evidence>
<evidence type="ECO:0000256" key="9">
    <source>
        <dbReference type="ARBA" id="ARBA00023118"/>
    </source>
</evidence>
<keyword evidence="1 14" id="KW-0540">Nuclease</keyword>
<comment type="cofactor">
    <cofactor evidence="14">
        <name>Mg(2+)</name>
        <dbReference type="ChEBI" id="CHEBI:18420"/>
    </cofactor>
    <cofactor evidence="14">
        <name>Mn(2+)</name>
        <dbReference type="ChEBI" id="CHEBI:29035"/>
    </cofactor>
</comment>
<dbReference type="GO" id="GO:0046872">
    <property type="term" value="F:metal ion binding"/>
    <property type="evidence" value="ECO:0007669"/>
    <property type="project" value="UniProtKB-UniRule"/>
</dbReference>
<dbReference type="GO" id="GO:0051536">
    <property type="term" value="F:iron-sulfur cluster binding"/>
    <property type="evidence" value="ECO:0007669"/>
    <property type="project" value="UniProtKB-KW"/>
</dbReference>
<evidence type="ECO:0000313" key="17">
    <source>
        <dbReference type="Proteomes" id="UP000239814"/>
    </source>
</evidence>
<organism evidence="16 17">
    <name type="scientific">Gordonia iterans</name>
    <dbReference type="NCBI Taxonomy" id="1004901"/>
    <lineage>
        <taxon>Bacteria</taxon>
        <taxon>Bacillati</taxon>
        <taxon>Actinomycetota</taxon>
        <taxon>Actinomycetes</taxon>
        <taxon>Mycobacteriales</taxon>
        <taxon>Gordoniaceae</taxon>
        <taxon>Gordonia</taxon>
    </lineage>
</organism>
<feature type="domain" description="DUF83" evidence="15">
    <location>
        <begin position="12"/>
        <end position="184"/>
    </location>
</feature>
<dbReference type="GO" id="GO:0003677">
    <property type="term" value="F:DNA binding"/>
    <property type="evidence" value="ECO:0007669"/>
    <property type="project" value="UniProtKB-KW"/>
</dbReference>
<keyword evidence="6 14" id="KW-0460">Magnesium</keyword>
<dbReference type="InterPro" id="IPR022765">
    <property type="entry name" value="Dna2/Cas4_DUF83"/>
</dbReference>
<dbReference type="GO" id="GO:0004519">
    <property type="term" value="F:endonuclease activity"/>
    <property type="evidence" value="ECO:0007669"/>
    <property type="project" value="UniProtKB-UniRule"/>
</dbReference>
<name>A0A2S0KK70_9ACTN</name>
<evidence type="ECO:0000256" key="4">
    <source>
        <dbReference type="ARBA" id="ARBA00022801"/>
    </source>
</evidence>
<dbReference type="HAMAP" id="MF_01470">
    <property type="entry name" value="Cas1"/>
    <property type="match status" value="1"/>
</dbReference>
<feature type="binding site" evidence="14">
    <location>
        <position position="443"/>
    </location>
    <ligand>
        <name>Mn(2+)</name>
        <dbReference type="ChEBI" id="CHEBI:29035"/>
    </ligand>
</feature>
<comment type="similarity">
    <text evidence="14">Belongs to the CRISPR-associated endonuclease Cas1 family.</text>
</comment>
<dbReference type="Pfam" id="PF01930">
    <property type="entry name" value="Cas_Cas4"/>
    <property type="match status" value="1"/>
</dbReference>
<dbReference type="OrthoDB" id="1550386at2"/>
<keyword evidence="7" id="KW-0408">Iron</keyword>
<evidence type="ECO:0000256" key="11">
    <source>
        <dbReference type="ARBA" id="ARBA00023211"/>
    </source>
</evidence>
<dbReference type="NCBIfam" id="TIGR00287">
    <property type="entry name" value="cas1"/>
    <property type="match status" value="1"/>
</dbReference>
<sequence length="536" mass="59259">MDGGNRTELPISLVVHTVFCERRAWLEAVGERVDSAQIEAGLVAHARVDSPRVSPIESTSMDIDHSDLGIVGKCDVVRHLPGRVSIVEYKATPTRRVPEVTASNIVQLALQRLCLESGGVVIESQEVYFTNHRRSVSVDLTESDFDEARKWVDMTREIVDRQTAPPPLVDDPRCRFCSHVSVCLPDEHHRNELNHVRRVAVSNPGGEVLHLTTAGSRASLKSGRVVIQKAREEVASLPVERVVGLVVHGNVDVSSALIREMLWRGYGIVWCSSNGRVVGHARSARTPNGLPRLQQHVRSSVGDIFIAREMIAPKVANQATQLRRSSRADVIEIVRKMREISRNIDQAQSVSQIVGLEGEAAALYFREFGSCIANGADPLFVDGFDGRAGRRARDPLNAAFNYAYGLLAAECVRALHACGLDPHAGFVHSAVRNKPALALDLMEQFRPIIADSVVLSVINNGQLTTVDFHSLLGAMRLSTTGRKAITKEYERRVSQEFTHPVYKYKVSWRRAIEVQARMLLGVLDGTGHHYVGIRTR</sequence>
<dbReference type="InterPro" id="IPR050646">
    <property type="entry name" value="Cas1"/>
</dbReference>
<dbReference type="Gene3D" id="3.90.320.10">
    <property type="match status" value="1"/>
</dbReference>
<dbReference type="InterPro" id="IPR011604">
    <property type="entry name" value="PDDEXK-like_dom_sf"/>
</dbReference>
<dbReference type="KEGG" id="git:C6V83_06685"/>
<keyword evidence="10 14" id="KW-0238">DNA-binding</keyword>
<keyword evidence="4 14" id="KW-0378">Hydrolase</keyword>
<evidence type="ECO:0000313" key="16">
    <source>
        <dbReference type="EMBL" id="AVM02072.1"/>
    </source>
</evidence>
<dbReference type="Proteomes" id="UP000239814">
    <property type="component" value="Chromosome"/>
</dbReference>
<keyword evidence="17" id="KW-1185">Reference proteome</keyword>
<gene>
    <name evidence="14" type="primary">cas1</name>
    <name evidence="16" type="ORF">C6V83_06685</name>
</gene>
<dbReference type="GO" id="GO:0043571">
    <property type="term" value="P:maintenance of CRISPR repeat elements"/>
    <property type="evidence" value="ECO:0007669"/>
    <property type="project" value="UniProtKB-UniRule"/>
</dbReference>
<dbReference type="Pfam" id="PF01867">
    <property type="entry name" value="Cas_Cas1"/>
    <property type="match status" value="1"/>
</dbReference>
<evidence type="ECO:0000256" key="1">
    <source>
        <dbReference type="ARBA" id="ARBA00022722"/>
    </source>
</evidence>
<accession>A0A2S0KK70</accession>
<comment type="function">
    <text evidence="14">CRISPR (clustered regularly interspaced short palindromic repeat), is an adaptive immune system that provides protection against mobile genetic elements (viruses, transposable elements and conjugative plasmids). CRISPR clusters contain spacers, sequences complementary to antecedent mobile elements, and target invading nucleic acids. CRISPR clusters are transcribed and processed into CRISPR RNA (crRNA). Acts as a dsDNA endonuclease. Involved in the integration of spacer DNA into the CRISPR cassette.</text>
</comment>
<dbReference type="EMBL" id="CP027433">
    <property type="protein sequence ID" value="AVM02072.1"/>
    <property type="molecule type" value="Genomic_DNA"/>
</dbReference>
<evidence type="ECO:0000256" key="5">
    <source>
        <dbReference type="ARBA" id="ARBA00022839"/>
    </source>
</evidence>
<dbReference type="InterPro" id="IPR002729">
    <property type="entry name" value="CRISPR-assoc_Cas1"/>
</dbReference>
<keyword evidence="5" id="KW-0269">Exonuclease</keyword>
<dbReference type="Gene3D" id="1.20.120.920">
    <property type="entry name" value="CRISPR-associated endonuclease Cas1, C-terminal domain"/>
    <property type="match status" value="1"/>
</dbReference>
<dbReference type="PANTHER" id="PTHR34353">
    <property type="entry name" value="CRISPR-ASSOCIATED ENDONUCLEASE CAS1 1"/>
    <property type="match status" value="1"/>
</dbReference>
<dbReference type="Gene3D" id="3.100.10.20">
    <property type="entry name" value="CRISPR-associated endonuclease Cas1, N-terminal domain"/>
    <property type="match status" value="1"/>
</dbReference>
<evidence type="ECO:0000256" key="2">
    <source>
        <dbReference type="ARBA" id="ARBA00022723"/>
    </source>
</evidence>
<dbReference type="GO" id="GO:0051607">
    <property type="term" value="P:defense response to virus"/>
    <property type="evidence" value="ECO:0007669"/>
    <property type="project" value="UniProtKB-UniRule"/>
</dbReference>
<keyword evidence="9 14" id="KW-0051">Antiviral defense</keyword>
<evidence type="ECO:0000256" key="8">
    <source>
        <dbReference type="ARBA" id="ARBA00023014"/>
    </source>
</evidence>